<dbReference type="EMBL" id="CAJVPJ010000193">
    <property type="protein sequence ID" value="CAG8493138.1"/>
    <property type="molecule type" value="Genomic_DNA"/>
</dbReference>
<evidence type="ECO:0000256" key="1">
    <source>
        <dbReference type="SAM" id="MobiDB-lite"/>
    </source>
</evidence>
<proteinExistence type="predicted"/>
<evidence type="ECO:0000313" key="2">
    <source>
        <dbReference type="EMBL" id="CAG8493138.1"/>
    </source>
</evidence>
<evidence type="ECO:0000313" key="3">
    <source>
        <dbReference type="Proteomes" id="UP000789572"/>
    </source>
</evidence>
<reference evidence="2" key="1">
    <citation type="submission" date="2021-06" db="EMBL/GenBank/DDBJ databases">
        <authorList>
            <person name="Kallberg Y."/>
            <person name="Tangrot J."/>
            <person name="Rosling A."/>
        </authorList>
    </citation>
    <scope>NUCLEOTIDE SEQUENCE</scope>
    <source>
        <strain evidence="2">IA702</strain>
    </source>
</reference>
<gene>
    <name evidence="2" type="ORF">POCULU_LOCUS2182</name>
</gene>
<name>A0A9N8WNX3_9GLOM</name>
<dbReference type="AlphaFoldDB" id="A0A9N8WNX3"/>
<accession>A0A9N8WNX3</accession>
<feature type="region of interest" description="Disordered" evidence="1">
    <location>
        <begin position="174"/>
        <end position="201"/>
    </location>
</feature>
<feature type="region of interest" description="Disordered" evidence="1">
    <location>
        <begin position="568"/>
        <end position="601"/>
    </location>
</feature>
<dbReference type="OrthoDB" id="2397787at2759"/>
<dbReference type="Proteomes" id="UP000789572">
    <property type="component" value="Unassembled WGS sequence"/>
</dbReference>
<keyword evidence="3" id="KW-1185">Reference proteome</keyword>
<sequence length="601" mass="68820">MPSLPSGLLYKEYWSITNTRDWSIESFDIHWIQKNPLLHENRIAAHASLGKELSLLSGVGDQEIADKTRSLQKQLKRPSDIVEVIWERSDEIAKSQVRLTLSEVLAKVNIKVALVDEVGDFMRERDKLVRNRKGLNARGDEADSEKVTIDYSRDDCGMIEQDTTHNGLEIINDEHAASSKRRFSTEDFGEHERPESVKKKVKNKRCPVSAFSASLESQNIDDPGETESANMKENDEVRNITQEEAAVRNKLLEILRARQRQDKEAQKTFMTSISLNGIIDLTDKSMYKEVTTSLSEDEAIWLQNFLQRKVWKPTPEFQDYIAQFTEESCTRAQIPSLVRKSHVVGRFDPVFHEDHDIAQQISTHLSVRLEAPMRVEYKGLDYERTFAIDTIVYILNRLYRMHHDDLDVAWIEHQTPDTKSHKIDGVFKVIRTTGKGQTIIMIEFSRARKTSCNKKEGDGLKLCRNAMRILNKLLRTVPRKQARIYLVQSFNGYIEVKYMVTPTPSIYILERSLHFKIPVSFGDFEDLGSTLTDLMNWQADVLSTVRAFNKVTTPNNATEDNNLHITSVQDTPLKKTKATKKNKPFDPGTPCPGSPCSFDSI</sequence>
<comment type="caution">
    <text evidence="2">The sequence shown here is derived from an EMBL/GenBank/DDBJ whole genome shotgun (WGS) entry which is preliminary data.</text>
</comment>
<protein>
    <submittedName>
        <fullName evidence="2">5281_t:CDS:1</fullName>
    </submittedName>
</protein>
<organism evidence="2 3">
    <name type="scientific">Paraglomus occultum</name>
    <dbReference type="NCBI Taxonomy" id="144539"/>
    <lineage>
        <taxon>Eukaryota</taxon>
        <taxon>Fungi</taxon>
        <taxon>Fungi incertae sedis</taxon>
        <taxon>Mucoromycota</taxon>
        <taxon>Glomeromycotina</taxon>
        <taxon>Glomeromycetes</taxon>
        <taxon>Paraglomerales</taxon>
        <taxon>Paraglomeraceae</taxon>
        <taxon>Paraglomus</taxon>
    </lineage>
</organism>
<feature type="compositionally biased region" description="Basic and acidic residues" evidence="1">
    <location>
        <begin position="174"/>
        <end position="198"/>
    </location>
</feature>